<organism evidence="2 3">
    <name type="scientific">Corynebacterium flavescens</name>
    <dbReference type="NCBI Taxonomy" id="28028"/>
    <lineage>
        <taxon>Bacteria</taxon>
        <taxon>Bacillati</taxon>
        <taxon>Actinomycetota</taxon>
        <taxon>Actinomycetes</taxon>
        <taxon>Mycobacteriales</taxon>
        <taxon>Corynebacteriaceae</taxon>
        <taxon>Corynebacterium</taxon>
    </lineage>
</organism>
<dbReference type="InterPro" id="IPR021114">
    <property type="entry name" value="Porin_PorB/PorC"/>
</dbReference>
<dbReference type="Proteomes" id="UP000315353">
    <property type="component" value="Unassembled WGS sequence"/>
</dbReference>
<accession>A0AB73B8W2</accession>
<proteinExistence type="predicted"/>
<dbReference type="RefSeq" id="WP_075729508.1">
    <property type="nucleotide sequence ID" value="NZ_BJNB01000024.1"/>
</dbReference>
<dbReference type="GeneID" id="82879977"/>
<dbReference type="Pfam" id="PF11565">
    <property type="entry name" value="PorB"/>
    <property type="match status" value="1"/>
</dbReference>
<gene>
    <name evidence="2" type="ORF">CFL01nite_16010</name>
</gene>
<evidence type="ECO:0000313" key="2">
    <source>
        <dbReference type="EMBL" id="GEB98106.1"/>
    </source>
</evidence>
<name>A0AB73B8W2_CORFL</name>
<feature type="chain" id="PRO_5044502979" evidence="1">
    <location>
        <begin position="27"/>
        <end position="146"/>
    </location>
</feature>
<protein>
    <submittedName>
        <fullName evidence="2">Uncharacterized protein</fullName>
    </submittedName>
</protein>
<reference evidence="2 3" key="1">
    <citation type="submission" date="2019-06" db="EMBL/GenBank/DDBJ databases">
        <title>Whole genome shotgun sequence of Corynebacterium flavescens NBRC 14136.</title>
        <authorList>
            <person name="Hosoyama A."/>
            <person name="Uohara A."/>
            <person name="Ohji S."/>
            <person name="Ichikawa N."/>
        </authorList>
    </citation>
    <scope>NUCLEOTIDE SEQUENCE [LARGE SCALE GENOMIC DNA]</scope>
    <source>
        <strain evidence="2 3">NBRC 14136</strain>
    </source>
</reference>
<keyword evidence="1" id="KW-0732">Signal</keyword>
<dbReference type="EMBL" id="BJNB01000024">
    <property type="protein sequence ID" value="GEB98106.1"/>
    <property type="molecule type" value="Genomic_DNA"/>
</dbReference>
<evidence type="ECO:0000256" key="1">
    <source>
        <dbReference type="SAM" id="SignalP"/>
    </source>
</evidence>
<comment type="caution">
    <text evidence="2">The sequence shown here is derived from an EMBL/GenBank/DDBJ whole genome shotgun (WGS) entry which is preliminary data.</text>
</comment>
<evidence type="ECO:0000313" key="3">
    <source>
        <dbReference type="Proteomes" id="UP000315353"/>
    </source>
</evidence>
<dbReference type="AlphaFoldDB" id="A0AB73B8W2"/>
<sequence>MSLRRFGAALIAAAALTGIAAPAASAQPAANAAALNSAIVDGIKKTDCRTLGFVLNELNKRTGGKVLTESTTRTQLIKNLRGLTPEDRKNIYVNLVSAQYAHGTADRALECGLVKPDPTIPGFDSPLSAQASSQLADLALLADILK</sequence>
<feature type="signal peptide" evidence="1">
    <location>
        <begin position="1"/>
        <end position="26"/>
    </location>
</feature>